<dbReference type="InterPro" id="IPR006680">
    <property type="entry name" value="Amidohydro-rel"/>
</dbReference>
<dbReference type="PANTHER" id="PTHR42717:SF1">
    <property type="entry name" value="IMIDAZOLONEPROPIONASE AND RELATED AMIDOHYDROLASES"/>
    <property type="match status" value="1"/>
</dbReference>
<dbReference type="EMBL" id="FQZL01000072">
    <property type="protein sequence ID" value="SHJ93499.1"/>
    <property type="molecule type" value="Genomic_DNA"/>
</dbReference>
<dbReference type="OrthoDB" id="9802793at2"/>
<dbReference type="STRING" id="1121476.SAMN02745751_03732"/>
<dbReference type="PANTHER" id="PTHR42717">
    <property type="entry name" value="DIHYDROOROTASE-RELATED"/>
    <property type="match status" value="1"/>
</dbReference>
<reference evidence="2 3" key="1">
    <citation type="submission" date="2016-11" db="EMBL/GenBank/DDBJ databases">
        <authorList>
            <person name="Jaros S."/>
            <person name="Januszkiewicz K."/>
            <person name="Wedrychowicz H."/>
        </authorList>
    </citation>
    <scope>NUCLEOTIDE SEQUENCE [LARGE SCALE GENOMIC DNA]</scope>
    <source>
        <strain evidence="2 3">DSM 17477</strain>
    </source>
</reference>
<feature type="domain" description="Amidohydrolase-related" evidence="1">
    <location>
        <begin position="57"/>
        <end position="148"/>
    </location>
</feature>
<dbReference type="Pfam" id="PF01979">
    <property type="entry name" value="Amidohydro_1"/>
    <property type="match status" value="1"/>
</dbReference>
<keyword evidence="2" id="KW-0378">Hydrolase</keyword>
<name>A0A1M6ND06_9FIRM</name>
<evidence type="ECO:0000259" key="1">
    <source>
        <dbReference type="Pfam" id="PF01979"/>
    </source>
</evidence>
<sequence>SEILDHMERGDVVTHCFNKLSHKLFDDSGVPLKEVVEAKERGVLFDAGHGTSSFSFEVARKAIKSGFKPDLIGTDIYSWNYNGPVYNLATTMSKLIAAGMSLEECIDRVTFIPSKVFDLNDFGTIEVGKPANLSILRLENKNSTFVDSMNIEFTADKIIKMDYTVCNGVLYSVRRYADSIGNKNQIM</sequence>
<proteinExistence type="predicted"/>
<dbReference type="RefSeq" id="WP_139258092.1">
    <property type="nucleotide sequence ID" value="NZ_FQZL01000072.1"/>
</dbReference>
<dbReference type="GO" id="GO:0016787">
    <property type="term" value="F:hydrolase activity"/>
    <property type="evidence" value="ECO:0007669"/>
    <property type="project" value="UniProtKB-KW"/>
</dbReference>
<dbReference type="Gene3D" id="3.20.20.140">
    <property type="entry name" value="Metal-dependent hydrolases"/>
    <property type="match status" value="1"/>
</dbReference>
<dbReference type="InterPro" id="IPR020043">
    <property type="entry name" value="Deacetylase_Atu3266-like"/>
</dbReference>
<keyword evidence="3" id="KW-1185">Reference proteome</keyword>
<feature type="non-terminal residue" evidence="2">
    <location>
        <position position="1"/>
    </location>
</feature>
<evidence type="ECO:0000313" key="2">
    <source>
        <dbReference type="EMBL" id="SHJ93499.1"/>
    </source>
</evidence>
<dbReference type="Proteomes" id="UP000184052">
    <property type="component" value="Unassembled WGS sequence"/>
</dbReference>
<protein>
    <submittedName>
        <fullName evidence="2">Amidohydrolase family protein</fullName>
    </submittedName>
</protein>
<evidence type="ECO:0000313" key="3">
    <source>
        <dbReference type="Proteomes" id="UP000184052"/>
    </source>
</evidence>
<dbReference type="InterPro" id="IPR032466">
    <property type="entry name" value="Metal_Hydrolase"/>
</dbReference>
<dbReference type="SUPFAM" id="SSF51556">
    <property type="entry name" value="Metallo-dependent hydrolases"/>
    <property type="match status" value="1"/>
</dbReference>
<dbReference type="AlphaFoldDB" id="A0A1M6ND06"/>
<gene>
    <name evidence="2" type="ORF">SAMN02745751_03732</name>
</gene>
<organism evidence="2 3">
    <name type="scientific">Dethiosulfatibacter aminovorans DSM 17477</name>
    <dbReference type="NCBI Taxonomy" id="1121476"/>
    <lineage>
        <taxon>Bacteria</taxon>
        <taxon>Bacillati</taxon>
        <taxon>Bacillota</taxon>
        <taxon>Tissierellia</taxon>
        <taxon>Dethiosulfatibacter</taxon>
    </lineage>
</organism>
<accession>A0A1M6ND06</accession>
<dbReference type="GO" id="GO:0019213">
    <property type="term" value="F:deacetylase activity"/>
    <property type="evidence" value="ECO:0007669"/>
    <property type="project" value="InterPro"/>
</dbReference>